<comment type="subcellular location">
    <subcellularLocation>
        <location evidence="1">Cell membrane</location>
        <topology evidence="1">Multi-pass membrane protein</topology>
    </subcellularLocation>
</comment>
<evidence type="ECO:0000313" key="8">
    <source>
        <dbReference type="Proteomes" id="UP000468943"/>
    </source>
</evidence>
<keyword evidence="8" id="KW-1185">Reference proteome</keyword>
<feature type="transmembrane region" description="Helical" evidence="6">
    <location>
        <begin position="130"/>
        <end position="149"/>
    </location>
</feature>
<feature type="transmembrane region" description="Helical" evidence="6">
    <location>
        <begin position="314"/>
        <end position="334"/>
    </location>
</feature>
<dbReference type="AlphaFoldDB" id="A0A6I4SM32"/>
<evidence type="ECO:0000256" key="6">
    <source>
        <dbReference type="SAM" id="Phobius"/>
    </source>
</evidence>
<accession>A0A6I4SM32</accession>
<feature type="transmembrane region" description="Helical" evidence="6">
    <location>
        <begin position="253"/>
        <end position="269"/>
    </location>
</feature>
<feature type="transmembrane region" description="Helical" evidence="6">
    <location>
        <begin position="377"/>
        <end position="396"/>
    </location>
</feature>
<evidence type="ECO:0008006" key="9">
    <source>
        <dbReference type="Google" id="ProtNLM"/>
    </source>
</evidence>
<feature type="transmembrane region" description="Helical" evidence="6">
    <location>
        <begin position="340"/>
        <end position="365"/>
    </location>
</feature>
<comment type="caution">
    <text evidence="7">The sequence shown here is derived from an EMBL/GenBank/DDBJ whole genome shotgun (WGS) entry which is preliminary data.</text>
</comment>
<evidence type="ECO:0000256" key="4">
    <source>
        <dbReference type="ARBA" id="ARBA00022989"/>
    </source>
</evidence>
<dbReference type="Proteomes" id="UP000468943">
    <property type="component" value="Unassembled WGS sequence"/>
</dbReference>
<sequence>MADVRQRLLQASGASGVSLIARMLEQLLFVPVLLAAWSVELFGEWLLIAAIPVYLALLDFGVVQSGSNELAKRAGDGDEQNMARFFRDYSSAFLLWSLILFALLVVLVLVSPVSDWLRLSAISNGEAQGIFVLLIAGTLVSQNSLALIAGMRARRILPAGLLVRATGAFLRLGAAFIAVGLLDAGPIELAAILLISRIAEYGILALILAGRDLAPALNPFRKRTESLRGFLGSGMEFMLFPLAQSLILQGAVVVVGMTFGAAAVAIFVTHRTLSRMVSQVVQLAVVPLRAEAGLLQADEQKAELGAILLSVSRLTFWAAIIVAAGLMALGPWFFEVWTGGKILFLPILFATLLLATLFEALWSVSSTIRMGTNRHRPLAWSYLAVSLAGLVLMLGLSQTGSLSLLSIGIVMAELMMTLIAIPITLSLVGLQKRSFLLGHCRPPIAELGALWRRVVSGSR</sequence>
<feature type="transmembrane region" description="Helical" evidence="6">
    <location>
        <begin position="402"/>
        <end position="428"/>
    </location>
</feature>
<evidence type="ECO:0000256" key="5">
    <source>
        <dbReference type="ARBA" id="ARBA00023136"/>
    </source>
</evidence>
<evidence type="ECO:0000256" key="1">
    <source>
        <dbReference type="ARBA" id="ARBA00004651"/>
    </source>
</evidence>
<organism evidence="7 8">
    <name type="scientific">Pontixanthobacter gangjinensis</name>
    <dbReference type="NCBI Taxonomy" id="1028742"/>
    <lineage>
        <taxon>Bacteria</taxon>
        <taxon>Pseudomonadati</taxon>
        <taxon>Pseudomonadota</taxon>
        <taxon>Alphaproteobacteria</taxon>
        <taxon>Sphingomonadales</taxon>
        <taxon>Erythrobacteraceae</taxon>
        <taxon>Pontixanthobacter</taxon>
    </lineage>
</organism>
<gene>
    <name evidence="7" type="ORF">GRI36_03225</name>
</gene>
<evidence type="ECO:0000313" key="7">
    <source>
        <dbReference type="EMBL" id="MXO55887.1"/>
    </source>
</evidence>
<evidence type="ECO:0000256" key="2">
    <source>
        <dbReference type="ARBA" id="ARBA00022475"/>
    </source>
</evidence>
<evidence type="ECO:0000256" key="3">
    <source>
        <dbReference type="ARBA" id="ARBA00022692"/>
    </source>
</evidence>
<dbReference type="EMBL" id="WTYS01000001">
    <property type="protein sequence ID" value="MXO55887.1"/>
    <property type="molecule type" value="Genomic_DNA"/>
</dbReference>
<keyword evidence="2" id="KW-1003">Cell membrane</keyword>
<keyword evidence="4 6" id="KW-1133">Transmembrane helix</keyword>
<name>A0A6I4SM32_9SPHN</name>
<feature type="transmembrane region" description="Helical" evidence="6">
    <location>
        <begin position="20"/>
        <end position="39"/>
    </location>
</feature>
<dbReference type="OrthoDB" id="7011692at2"/>
<protein>
    <recommendedName>
        <fullName evidence="9">Membrane protein involved in the export of O-antigen and teichoic acid</fullName>
    </recommendedName>
</protein>
<feature type="transmembrane region" description="Helical" evidence="6">
    <location>
        <begin position="45"/>
        <end position="63"/>
    </location>
</feature>
<keyword evidence="3 6" id="KW-0812">Transmembrane</keyword>
<dbReference type="PANTHER" id="PTHR30250">
    <property type="entry name" value="PST FAMILY PREDICTED COLANIC ACID TRANSPORTER"/>
    <property type="match status" value="1"/>
</dbReference>
<proteinExistence type="predicted"/>
<dbReference type="InterPro" id="IPR050833">
    <property type="entry name" value="Poly_Biosynth_Transport"/>
</dbReference>
<dbReference type="PANTHER" id="PTHR30250:SF26">
    <property type="entry name" value="PSMA PROTEIN"/>
    <property type="match status" value="1"/>
</dbReference>
<dbReference type="GO" id="GO:0005886">
    <property type="term" value="C:plasma membrane"/>
    <property type="evidence" value="ECO:0007669"/>
    <property type="project" value="UniProtKB-SubCell"/>
</dbReference>
<keyword evidence="5 6" id="KW-0472">Membrane</keyword>
<reference evidence="7 8" key="1">
    <citation type="submission" date="2019-12" db="EMBL/GenBank/DDBJ databases">
        <title>Genomic-based taxomic classification of the family Erythrobacteraceae.</title>
        <authorList>
            <person name="Xu L."/>
        </authorList>
    </citation>
    <scope>NUCLEOTIDE SEQUENCE [LARGE SCALE GENOMIC DNA]</scope>
    <source>
        <strain evidence="7 8">JCM 17802</strain>
    </source>
</reference>
<feature type="transmembrane region" description="Helical" evidence="6">
    <location>
        <begin position="92"/>
        <end position="110"/>
    </location>
</feature>
<dbReference type="RefSeq" id="WP_160597164.1">
    <property type="nucleotide sequence ID" value="NZ_WTYS01000001.1"/>
</dbReference>